<evidence type="ECO:0000313" key="2">
    <source>
        <dbReference type="Proteomes" id="UP001497644"/>
    </source>
</evidence>
<keyword evidence="2" id="KW-1185">Reference proteome</keyword>
<dbReference type="EMBL" id="OZ034826">
    <property type="protein sequence ID" value="CAL1681345.1"/>
    <property type="molecule type" value="Genomic_DNA"/>
</dbReference>
<dbReference type="Proteomes" id="UP001497644">
    <property type="component" value="Chromosome 3"/>
</dbReference>
<accession>A0AAV2NLQ9</accession>
<gene>
    <name evidence="1" type="ORF">LPLAT_LOCUS7391</name>
</gene>
<sequence>MKARRRSLRAITVITENLSIETSGRSLRLCSRFARAILRHVYVYVCGWCTRQTDYETDPPPRVGPAASFKHRFVSTPVESPHPSVDDIYSETRNPLLLRMRRPR</sequence>
<reference evidence="1" key="1">
    <citation type="submission" date="2024-04" db="EMBL/GenBank/DDBJ databases">
        <authorList>
            <consortium name="Molecular Ecology Group"/>
        </authorList>
    </citation>
    <scope>NUCLEOTIDE SEQUENCE</scope>
</reference>
<evidence type="ECO:0000313" key="1">
    <source>
        <dbReference type="EMBL" id="CAL1681345.1"/>
    </source>
</evidence>
<name>A0AAV2NLQ9_9HYME</name>
<protein>
    <submittedName>
        <fullName evidence="1">Uncharacterized protein</fullName>
    </submittedName>
</protein>
<proteinExistence type="predicted"/>
<organism evidence="1 2">
    <name type="scientific">Lasius platythorax</name>
    <dbReference type="NCBI Taxonomy" id="488582"/>
    <lineage>
        <taxon>Eukaryota</taxon>
        <taxon>Metazoa</taxon>
        <taxon>Ecdysozoa</taxon>
        <taxon>Arthropoda</taxon>
        <taxon>Hexapoda</taxon>
        <taxon>Insecta</taxon>
        <taxon>Pterygota</taxon>
        <taxon>Neoptera</taxon>
        <taxon>Endopterygota</taxon>
        <taxon>Hymenoptera</taxon>
        <taxon>Apocrita</taxon>
        <taxon>Aculeata</taxon>
        <taxon>Formicoidea</taxon>
        <taxon>Formicidae</taxon>
        <taxon>Formicinae</taxon>
        <taxon>Lasius</taxon>
        <taxon>Lasius</taxon>
    </lineage>
</organism>
<dbReference type="AlphaFoldDB" id="A0AAV2NLQ9"/>